<comment type="catalytic activity">
    <reaction evidence="15 17 19">
        <text>(6S)-NADHX + ADP = AMP + phosphate + NADH + H(+)</text>
        <dbReference type="Rhea" id="RHEA:32223"/>
        <dbReference type="ChEBI" id="CHEBI:15378"/>
        <dbReference type="ChEBI" id="CHEBI:43474"/>
        <dbReference type="ChEBI" id="CHEBI:57945"/>
        <dbReference type="ChEBI" id="CHEBI:64074"/>
        <dbReference type="ChEBI" id="CHEBI:456215"/>
        <dbReference type="ChEBI" id="CHEBI:456216"/>
        <dbReference type="EC" id="4.2.1.136"/>
    </reaction>
</comment>
<dbReference type="InterPro" id="IPR029056">
    <property type="entry name" value="Ribokinase-like"/>
</dbReference>
<evidence type="ECO:0000256" key="13">
    <source>
        <dbReference type="ARBA" id="ARBA00023268"/>
    </source>
</evidence>
<comment type="similarity">
    <text evidence="17">Belongs to the NnrD/CARKD family.</text>
</comment>
<feature type="binding site" evidence="18">
    <location>
        <position position="137"/>
    </location>
    <ligand>
        <name>(6S)-NADPHX</name>
        <dbReference type="ChEBI" id="CHEBI:64076"/>
    </ligand>
</feature>
<dbReference type="Proteomes" id="UP001060112">
    <property type="component" value="Chromosome"/>
</dbReference>
<keyword evidence="8 17" id="KW-0521">NADP</keyword>
<dbReference type="PROSITE" id="PS51385">
    <property type="entry name" value="YJEF_N"/>
    <property type="match status" value="1"/>
</dbReference>
<dbReference type="NCBIfam" id="TIGR00197">
    <property type="entry name" value="yjeF_nterm"/>
    <property type="match status" value="1"/>
</dbReference>
<evidence type="ECO:0000256" key="14">
    <source>
        <dbReference type="ARBA" id="ARBA00025153"/>
    </source>
</evidence>
<dbReference type="EC" id="5.1.99.6" evidence="19"/>
<feature type="domain" description="YjeF C-terminal" evidence="20">
    <location>
        <begin position="221"/>
        <end position="487"/>
    </location>
</feature>
<feature type="binding site" evidence="18">
    <location>
        <begin position="126"/>
        <end position="132"/>
    </location>
    <ligand>
        <name>(6S)-NADPHX</name>
        <dbReference type="ChEBI" id="CHEBI:64076"/>
    </ligand>
</feature>
<reference evidence="22" key="1">
    <citation type="submission" date="2022-07" db="EMBL/GenBank/DDBJ databases">
        <title>Faecal culturing of patients with breast cancer.</title>
        <authorList>
            <person name="Teng N.M.Y."/>
            <person name="Kiu R."/>
            <person name="Evans R."/>
            <person name="Baker D.J."/>
            <person name="Zenner C."/>
            <person name="Robinson S.D."/>
            <person name="Hall L.J."/>
        </authorList>
    </citation>
    <scope>NUCLEOTIDE SEQUENCE</scope>
    <source>
        <strain evidence="22">LH1062</strain>
    </source>
</reference>
<keyword evidence="13" id="KW-0511">Multifunctional enzyme</keyword>
<keyword evidence="12 17" id="KW-0456">Lyase</keyword>
<dbReference type="HAMAP" id="MF_01966">
    <property type="entry name" value="NADHX_epimerase"/>
    <property type="match status" value="1"/>
</dbReference>
<evidence type="ECO:0000256" key="10">
    <source>
        <dbReference type="ARBA" id="ARBA00023027"/>
    </source>
</evidence>
<evidence type="ECO:0000256" key="1">
    <source>
        <dbReference type="ARBA" id="ARBA00000013"/>
    </source>
</evidence>
<dbReference type="Gene3D" id="3.40.50.10260">
    <property type="entry name" value="YjeF N-terminal domain"/>
    <property type="match status" value="1"/>
</dbReference>
<dbReference type="Pfam" id="PF03853">
    <property type="entry name" value="YjeF_N"/>
    <property type="match status" value="1"/>
</dbReference>
<comment type="catalytic activity">
    <reaction evidence="2 18 19">
        <text>(6R)-NADPHX = (6S)-NADPHX</text>
        <dbReference type="Rhea" id="RHEA:32227"/>
        <dbReference type="ChEBI" id="CHEBI:64076"/>
        <dbReference type="ChEBI" id="CHEBI:64077"/>
        <dbReference type="EC" id="5.1.99.6"/>
    </reaction>
</comment>
<evidence type="ECO:0000313" key="22">
    <source>
        <dbReference type="EMBL" id="UTY38893.1"/>
    </source>
</evidence>
<feature type="binding site" evidence="17">
    <location>
        <position position="429"/>
    </location>
    <ligand>
        <name>AMP</name>
        <dbReference type="ChEBI" id="CHEBI:456215"/>
    </ligand>
</feature>
<evidence type="ECO:0000256" key="16">
    <source>
        <dbReference type="ARBA" id="ARBA00049209"/>
    </source>
</evidence>
<comment type="similarity">
    <text evidence="4 19">In the C-terminal section; belongs to the NnrD/CARKD family.</text>
</comment>
<dbReference type="SUPFAM" id="SSF64153">
    <property type="entry name" value="YjeF N-terminal domain-like"/>
    <property type="match status" value="1"/>
</dbReference>
<gene>
    <name evidence="17" type="primary">nnrD</name>
    <name evidence="18" type="synonym">nnrE</name>
    <name evidence="22" type="ORF">NMU03_15075</name>
</gene>
<keyword evidence="10 17" id="KW-0520">NAD</keyword>
<evidence type="ECO:0000256" key="12">
    <source>
        <dbReference type="ARBA" id="ARBA00023239"/>
    </source>
</evidence>
<evidence type="ECO:0000256" key="15">
    <source>
        <dbReference type="ARBA" id="ARBA00048238"/>
    </source>
</evidence>
<evidence type="ECO:0000256" key="9">
    <source>
        <dbReference type="ARBA" id="ARBA00022958"/>
    </source>
</evidence>
<comment type="function">
    <text evidence="17">Catalyzes the dehydration of the S-form of NAD(P)HX at the expense of ADP, which is converted to AMP. Together with NAD(P)HX epimerase, which catalyzes the epimerization of the S- and R-forms, the enzyme allows the repair of both epimers of NAD(P)HX, a damaged form of NAD(P)H that is a result of enzymatic or heat-dependent hydration.</text>
</comment>
<feature type="binding site" evidence="18">
    <location>
        <position position="52"/>
    </location>
    <ligand>
        <name>K(+)</name>
        <dbReference type="ChEBI" id="CHEBI:29103"/>
    </ligand>
</feature>
<dbReference type="InterPro" id="IPR000631">
    <property type="entry name" value="CARKD"/>
</dbReference>
<feature type="binding site" evidence="18">
    <location>
        <position position="122"/>
    </location>
    <ligand>
        <name>K(+)</name>
        <dbReference type="ChEBI" id="CHEBI:29103"/>
    </ligand>
</feature>
<dbReference type="CDD" id="cd01171">
    <property type="entry name" value="YXKO-related"/>
    <property type="match status" value="1"/>
</dbReference>
<feature type="binding site" evidence="17">
    <location>
        <position position="316"/>
    </location>
    <ligand>
        <name>(6S)-NADPHX</name>
        <dbReference type="ChEBI" id="CHEBI:64076"/>
    </ligand>
</feature>
<comment type="similarity">
    <text evidence="3 19">In the N-terminal section; belongs to the NnrE/AIBP family.</text>
</comment>
<comment type="function">
    <text evidence="14 19">Bifunctional enzyme that catalyzes the epimerization of the S- and R-forms of NAD(P)HX and the dehydration of the S-form of NAD(P)HX at the expense of ADP, which is converted to AMP. This allows the repair of both epimers of NAD(P)HX, a damaged form of NAD(P)H that is a result of enzymatic or heat-dependent hydration.</text>
</comment>
<dbReference type="NCBIfam" id="TIGR00196">
    <property type="entry name" value="yjeF_cterm"/>
    <property type="match status" value="1"/>
</dbReference>
<comment type="function">
    <text evidence="18">Catalyzes the epimerization of the S- and R-forms of NAD(P)HX, a damaged form of NAD(P)H that is a result of enzymatic or heat-dependent hydration. This is a prerequisite for the S-specific NAD(P)H-hydrate dehydratase to allow the repair of both epimers of NAD(P)HX.</text>
</comment>
<feature type="domain" description="YjeF N-terminal" evidence="21">
    <location>
        <begin position="9"/>
        <end position="213"/>
    </location>
</feature>
<dbReference type="Gene3D" id="3.40.1190.20">
    <property type="match status" value="1"/>
</dbReference>
<dbReference type="PIRSF" id="PIRSF017184">
    <property type="entry name" value="Nnr"/>
    <property type="match status" value="1"/>
</dbReference>
<keyword evidence="11 18" id="KW-0413">Isomerase</keyword>
<dbReference type="InterPro" id="IPR036652">
    <property type="entry name" value="YjeF_N_dom_sf"/>
</dbReference>
<dbReference type="InterPro" id="IPR017953">
    <property type="entry name" value="Carbohydrate_kinase_pred_CS"/>
</dbReference>
<evidence type="ECO:0000256" key="8">
    <source>
        <dbReference type="ARBA" id="ARBA00022857"/>
    </source>
</evidence>
<evidence type="ECO:0000256" key="3">
    <source>
        <dbReference type="ARBA" id="ARBA00006001"/>
    </source>
</evidence>
<sequence>MYIGSQFLMKKYDECLLKQGYAIEELVDKASDCLLKHMQGNAFAIVCGPGNNGADGLSLAIKLYQQEKNVHVFIFENSQHLSKANAYYLQKCYDLSLCVHLFKQENLDEMMQYMESCDTIVDAIFGFGLNSSPRGIYQSVIEVMNQLYDKEVIAVDIPTGLHCNTGKPYQSVVYATKTITLSALKNGFLNPDSRFFTGEIILEKLEAKDVSVDAGLYQMADQTVIFPLLKERVFDGYKGTYGYTCLITGCQEYKGAALLSAKSCVYSGSGITTVMSEESVIQALSHYCPEATTVLRPPIVQKEDFSRYHALLIGCGLGQSLDSYRCVIDVLEKTNQPLVIDGDALTILSAHIDLLKQQKRDIILTPHLGEFKRLCAFDDQDDMLEVAQSFARAYHLTLVLKGPYTIVTNGQESYRIMAGNKAMATGGMGDVLAGIIVSFLGQGYSALQAAMLGVFIHGYTGDILAENDYTVIPSRLIEYLPNTMNKIIKSNPKVTLTKSM</sequence>
<evidence type="ECO:0000259" key="21">
    <source>
        <dbReference type="PROSITE" id="PS51385"/>
    </source>
</evidence>
<feature type="binding site" evidence="17">
    <location>
        <begin position="401"/>
        <end position="405"/>
    </location>
    <ligand>
        <name>AMP</name>
        <dbReference type="ChEBI" id="CHEBI:456215"/>
    </ligand>
</feature>
<evidence type="ECO:0000313" key="23">
    <source>
        <dbReference type="Proteomes" id="UP001060112"/>
    </source>
</evidence>
<feature type="binding site" evidence="18">
    <location>
        <position position="156"/>
    </location>
    <ligand>
        <name>(6S)-NADPHX</name>
        <dbReference type="ChEBI" id="CHEBI:64076"/>
    </ligand>
</feature>
<keyword evidence="5 18" id="KW-0479">Metal-binding</keyword>
<keyword evidence="23" id="KW-1185">Reference proteome</keyword>
<feature type="binding site" evidence="18">
    <location>
        <begin position="51"/>
        <end position="55"/>
    </location>
    <ligand>
        <name>(6S)-NADPHX</name>
        <dbReference type="ChEBI" id="CHEBI:64076"/>
    </ligand>
</feature>
<comment type="catalytic activity">
    <reaction evidence="1 18 19">
        <text>(6R)-NADHX = (6S)-NADHX</text>
        <dbReference type="Rhea" id="RHEA:32215"/>
        <dbReference type="ChEBI" id="CHEBI:64074"/>
        <dbReference type="ChEBI" id="CHEBI:64075"/>
        <dbReference type="EC" id="5.1.99.6"/>
    </reaction>
</comment>
<evidence type="ECO:0000256" key="11">
    <source>
        <dbReference type="ARBA" id="ARBA00023235"/>
    </source>
</evidence>
<comment type="cofactor">
    <cofactor evidence="18 19">
        <name>K(+)</name>
        <dbReference type="ChEBI" id="CHEBI:29103"/>
    </cofactor>
    <text evidence="18 19">Binds 1 potassium ion per subunit.</text>
</comment>
<evidence type="ECO:0000256" key="17">
    <source>
        <dbReference type="HAMAP-Rule" id="MF_01965"/>
    </source>
</evidence>
<feature type="binding site" evidence="17">
    <location>
        <position position="430"/>
    </location>
    <ligand>
        <name>(6S)-NADPHX</name>
        <dbReference type="ChEBI" id="CHEBI:64076"/>
    </ligand>
</feature>
<evidence type="ECO:0000256" key="2">
    <source>
        <dbReference type="ARBA" id="ARBA00000909"/>
    </source>
</evidence>
<dbReference type="EMBL" id="CP101620">
    <property type="protein sequence ID" value="UTY38893.1"/>
    <property type="molecule type" value="Genomic_DNA"/>
</dbReference>
<dbReference type="PROSITE" id="PS51383">
    <property type="entry name" value="YJEF_C_3"/>
    <property type="match status" value="1"/>
</dbReference>
<dbReference type="InterPro" id="IPR030677">
    <property type="entry name" value="Nnr"/>
</dbReference>
<evidence type="ECO:0000256" key="18">
    <source>
        <dbReference type="HAMAP-Rule" id="MF_01966"/>
    </source>
</evidence>
<keyword evidence="7 17" id="KW-0067">ATP-binding</keyword>
<dbReference type="Pfam" id="PF01256">
    <property type="entry name" value="Carb_kinase"/>
    <property type="match status" value="1"/>
</dbReference>
<proteinExistence type="inferred from homology"/>
<keyword evidence="9 18" id="KW-0630">Potassium</keyword>
<feature type="binding site" evidence="18">
    <location>
        <position position="159"/>
    </location>
    <ligand>
        <name>K(+)</name>
        <dbReference type="ChEBI" id="CHEBI:29103"/>
    </ligand>
</feature>
<protein>
    <recommendedName>
        <fullName evidence="19">Bifunctional NAD(P)H-hydrate repair enzyme</fullName>
    </recommendedName>
    <alternativeName>
        <fullName evidence="19">Nicotinamide nucleotide repair protein</fullName>
    </alternativeName>
    <domain>
        <recommendedName>
            <fullName evidence="19">ADP-dependent (S)-NAD(P)H-hydrate dehydratase</fullName>
            <ecNumber evidence="19">4.2.1.136</ecNumber>
        </recommendedName>
        <alternativeName>
            <fullName evidence="19">ADP-dependent NAD(P)HX dehydratase</fullName>
        </alternativeName>
    </domain>
    <domain>
        <recommendedName>
            <fullName evidence="19">NAD(P)H-hydrate epimerase</fullName>
            <ecNumber evidence="19">5.1.99.6</ecNumber>
        </recommendedName>
    </domain>
</protein>
<accession>A0ABY5I4B3</accession>
<comment type="subunit">
    <text evidence="17">Homotetramer.</text>
</comment>
<dbReference type="RefSeq" id="WP_290139596.1">
    <property type="nucleotide sequence ID" value="NZ_CP101620.1"/>
</dbReference>
<dbReference type="HAMAP" id="MF_01965">
    <property type="entry name" value="NADHX_dehydratase"/>
    <property type="match status" value="1"/>
</dbReference>
<organism evidence="22 23">
    <name type="scientific">Allocoprobacillus halotolerans</name>
    <dbReference type="NCBI Taxonomy" id="2944914"/>
    <lineage>
        <taxon>Bacteria</taxon>
        <taxon>Bacillati</taxon>
        <taxon>Bacillota</taxon>
        <taxon>Erysipelotrichia</taxon>
        <taxon>Erysipelotrichales</taxon>
        <taxon>Erysipelotrichaceae</taxon>
        <taxon>Allocoprobacillus</taxon>
    </lineage>
</organism>
<feature type="binding site" evidence="17">
    <location>
        <position position="367"/>
    </location>
    <ligand>
        <name>(6S)-NADPHX</name>
        <dbReference type="ChEBI" id="CHEBI:64076"/>
    </ligand>
</feature>
<comment type="cofactor">
    <cofactor evidence="17">
        <name>Mg(2+)</name>
        <dbReference type="ChEBI" id="CHEBI:18420"/>
    </cofactor>
</comment>
<evidence type="ECO:0000256" key="7">
    <source>
        <dbReference type="ARBA" id="ARBA00022840"/>
    </source>
</evidence>
<evidence type="ECO:0000256" key="5">
    <source>
        <dbReference type="ARBA" id="ARBA00022723"/>
    </source>
</evidence>
<name>A0ABY5I4B3_9FIRM</name>
<comment type="similarity">
    <text evidence="18">Belongs to the NnrE/AIBP family.</text>
</comment>
<evidence type="ECO:0000259" key="20">
    <source>
        <dbReference type="PROSITE" id="PS51383"/>
    </source>
</evidence>
<feature type="binding site" evidence="17">
    <location>
        <position position="256"/>
    </location>
    <ligand>
        <name>(6S)-NADPHX</name>
        <dbReference type="ChEBI" id="CHEBI:64076"/>
    </ligand>
</feature>
<evidence type="ECO:0000256" key="6">
    <source>
        <dbReference type="ARBA" id="ARBA00022741"/>
    </source>
</evidence>
<dbReference type="EC" id="4.2.1.136" evidence="19"/>
<dbReference type="PROSITE" id="PS01050">
    <property type="entry name" value="YJEF_C_2"/>
    <property type="match status" value="1"/>
</dbReference>
<keyword evidence="6 17" id="KW-0547">Nucleotide-binding</keyword>
<dbReference type="PANTHER" id="PTHR12592:SF0">
    <property type="entry name" value="ATP-DEPENDENT (S)-NAD(P)H-HYDRATE DEHYDRATASE"/>
    <property type="match status" value="1"/>
</dbReference>
<comment type="catalytic activity">
    <reaction evidence="16 17 19">
        <text>(6S)-NADPHX + ADP = AMP + phosphate + NADPH + H(+)</text>
        <dbReference type="Rhea" id="RHEA:32235"/>
        <dbReference type="ChEBI" id="CHEBI:15378"/>
        <dbReference type="ChEBI" id="CHEBI:43474"/>
        <dbReference type="ChEBI" id="CHEBI:57783"/>
        <dbReference type="ChEBI" id="CHEBI:64076"/>
        <dbReference type="ChEBI" id="CHEBI:456215"/>
        <dbReference type="ChEBI" id="CHEBI:456216"/>
        <dbReference type="EC" id="4.2.1.136"/>
    </reaction>
</comment>
<evidence type="ECO:0000256" key="4">
    <source>
        <dbReference type="ARBA" id="ARBA00009524"/>
    </source>
</evidence>
<evidence type="ECO:0000256" key="19">
    <source>
        <dbReference type="PIRNR" id="PIRNR017184"/>
    </source>
</evidence>
<dbReference type="SUPFAM" id="SSF53613">
    <property type="entry name" value="Ribokinase-like"/>
    <property type="match status" value="1"/>
</dbReference>
<dbReference type="PANTHER" id="PTHR12592">
    <property type="entry name" value="ATP-DEPENDENT (S)-NAD(P)H-HYDRATE DEHYDRATASE FAMILY MEMBER"/>
    <property type="match status" value="1"/>
</dbReference>
<dbReference type="InterPro" id="IPR004443">
    <property type="entry name" value="YjeF_N_dom"/>
</dbReference>